<accession>A0AA39SZA1</accession>
<dbReference type="SMART" id="SM00733">
    <property type="entry name" value="Mterf"/>
    <property type="match status" value="6"/>
</dbReference>
<keyword evidence="5" id="KW-1185">Reference proteome</keyword>
<dbReference type="GO" id="GO:0006353">
    <property type="term" value="P:DNA-templated transcription termination"/>
    <property type="evidence" value="ECO:0007669"/>
    <property type="project" value="UniProtKB-KW"/>
</dbReference>
<proteinExistence type="inferred from homology"/>
<dbReference type="Pfam" id="PF02536">
    <property type="entry name" value="mTERF"/>
    <property type="match status" value="1"/>
</dbReference>
<dbReference type="InterPro" id="IPR003690">
    <property type="entry name" value="MTERF"/>
</dbReference>
<keyword evidence="2" id="KW-0804">Transcription</keyword>
<reference evidence="4" key="2">
    <citation type="submission" date="2023-06" db="EMBL/GenBank/DDBJ databases">
        <authorList>
            <person name="Swenson N.G."/>
            <person name="Wegrzyn J.L."/>
            <person name="Mcevoy S.L."/>
        </authorList>
    </citation>
    <scope>NUCLEOTIDE SEQUENCE</scope>
    <source>
        <strain evidence="4">NS2018</strain>
        <tissue evidence="4">Leaf</tissue>
    </source>
</reference>
<dbReference type="AlphaFoldDB" id="A0AA39SZA1"/>
<organism evidence="4 5">
    <name type="scientific">Acer saccharum</name>
    <name type="common">Sugar maple</name>
    <dbReference type="NCBI Taxonomy" id="4024"/>
    <lineage>
        <taxon>Eukaryota</taxon>
        <taxon>Viridiplantae</taxon>
        <taxon>Streptophyta</taxon>
        <taxon>Embryophyta</taxon>
        <taxon>Tracheophyta</taxon>
        <taxon>Spermatophyta</taxon>
        <taxon>Magnoliopsida</taxon>
        <taxon>eudicotyledons</taxon>
        <taxon>Gunneridae</taxon>
        <taxon>Pentapetalae</taxon>
        <taxon>rosids</taxon>
        <taxon>malvids</taxon>
        <taxon>Sapindales</taxon>
        <taxon>Sapindaceae</taxon>
        <taxon>Hippocastanoideae</taxon>
        <taxon>Acereae</taxon>
        <taxon>Acer</taxon>
    </lineage>
</organism>
<keyword evidence="2" id="KW-0805">Transcription regulation</keyword>
<evidence type="ECO:0000256" key="3">
    <source>
        <dbReference type="ARBA" id="ARBA00022946"/>
    </source>
</evidence>
<evidence type="ECO:0000313" key="4">
    <source>
        <dbReference type="EMBL" id="KAK0608116.1"/>
    </source>
</evidence>
<keyword evidence="3" id="KW-0809">Transit peptide</keyword>
<dbReference type="PANTHER" id="PTHR13068">
    <property type="entry name" value="CGI-12 PROTEIN-RELATED"/>
    <property type="match status" value="1"/>
</dbReference>
<dbReference type="Proteomes" id="UP001168877">
    <property type="component" value="Unassembled WGS sequence"/>
</dbReference>
<comment type="similarity">
    <text evidence="1">Belongs to the mTERF family.</text>
</comment>
<evidence type="ECO:0000313" key="5">
    <source>
        <dbReference type="Proteomes" id="UP001168877"/>
    </source>
</evidence>
<protein>
    <submittedName>
        <fullName evidence="4">Uncharacterized protein</fullName>
    </submittedName>
</protein>
<evidence type="ECO:0000256" key="2">
    <source>
        <dbReference type="ARBA" id="ARBA00022472"/>
    </source>
</evidence>
<dbReference type="FunFam" id="1.25.70.10:FF:000001">
    <property type="entry name" value="Mitochondrial transcription termination factor-like"/>
    <property type="match status" value="1"/>
</dbReference>
<dbReference type="GO" id="GO:0003676">
    <property type="term" value="F:nucleic acid binding"/>
    <property type="evidence" value="ECO:0007669"/>
    <property type="project" value="InterPro"/>
</dbReference>
<evidence type="ECO:0000256" key="1">
    <source>
        <dbReference type="ARBA" id="ARBA00007692"/>
    </source>
</evidence>
<reference evidence="4" key="1">
    <citation type="journal article" date="2022" name="Plant J.">
        <title>Strategies of tolerance reflected in two North American maple genomes.</title>
        <authorList>
            <person name="McEvoy S.L."/>
            <person name="Sezen U.U."/>
            <person name="Trouern-Trend A."/>
            <person name="McMahon S.M."/>
            <person name="Schaberg P.G."/>
            <person name="Yang J."/>
            <person name="Wegrzyn J.L."/>
            <person name="Swenson N.G."/>
        </authorList>
    </citation>
    <scope>NUCLEOTIDE SEQUENCE</scope>
    <source>
        <strain evidence="4">NS2018</strain>
    </source>
</reference>
<sequence length="391" mass="44942">MFNFLCRTFLLRYGKNHTVRAASSTCKFQRFQSSILVKYVSTTTSRPESIIVSYLINSCGLSPESALAASKSVNSGSKKSPDLVISFFRSHGFSEAQISKVIRRNPRVLWTRPEETLLPKFEFLYSRGFSGPEIGYIFHVYPLFLHRSLENHIIPIFNYLDDLFKSSCETAVAAIKRNPVLLHHDVKTCMAPNVNVLRENGVPESKIHLFLRYWSRMFGTRPDTFRNTVKVVKEMGINPLTSHFVQAVYVKGCGTAKWDSKVSVYKRWGWSEEEVLAAFVKYPMFMTASENKIMAVMDFLVNKMHLESSAIAKRPDVIVLSLEKTFVPRAAVIQFLMSNGLIKKKQNVNLFTVFKYTEKTFLQRFVNCYDEGPQLLKLYQEKLELSKTKKK</sequence>
<dbReference type="Gene3D" id="1.25.70.10">
    <property type="entry name" value="Transcription termination factor 3, mitochondrial"/>
    <property type="match status" value="1"/>
</dbReference>
<gene>
    <name evidence="4" type="ORF">LWI29_025713</name>
</gene>
<dbReference type="EMBL" id="JAUESC010000001">
    <property type="protein sequence ID" value="KAK0608116.1"/>
    <property type="molecule type" value="Genomic_DNA"/>
</dbReference>
<keyword evidence="2" id="KW-0806">Transcription termination</keyword>
<dbReference type="InterPro" id="IPR038538">
    <property type="entry name" value="MTERF_sf"/>
</dbReference>
<comment type="caution">
    <text evidence="4">The sequence shown here is derived from an EMBL/GenBank/DDBJ whole genome shotgun (WGS) entry which is preliminary data.</text>
</comment>
<name>A0AA39SZA1_ACESA</name>
<dbReference type="PANTHER" id="PTHR13068:SF166">
    <property type="entry name" value="TRANSCRIPTION TERMINATION FACTOR MTERF15, MITOCHONDRIAL-LIKE"/>
    <property type="match status" value="1"/>
</dbReference>